<feature type="region of interest" description="Disordered" evidence="1">
    <location>
        <begin position="186"/>
        <end position="231"/>
    </location>
</feature>
<gene>
    <name evidence="2" type="ORF">KY290_022149</name>
</gene>
<feature type="region of interest" description="Disordered" evidence="1">
    <location>
        <begin position="123"/>
        <end position="162"/>
    </location>
</feature>
<comment type="caution">
    <text evidence="2">The sequence shown here is derived from an EMBL/GenBank/DDBJ whole genome shotgun (WGS) entry which is preliminary data.</text>
</comment>
<keyword evidence="3" id="KW-1185">Reference proteome</keyword>
<organism evidence="2 3">
    <name type="scientific">Solanum tuberosum</name>
    <name type="common">Potato</name>
    <dbReference type="NCBI Taxonomy" id="4113"/>
    <lineage>
        <taxon>Eukaryota</taxon>
        <taxon>Viridiplantae</taxon>
        <taxon>Streptophyta</taxon>
        <taxon>Embryophyta</taxon>
        <taxon>Tracheophyta</taxon>
        <taxon>Spermatophyta</taxon>
        <taxon>Magnoliopsida</taxon>
        <taxon>eudicotyledons</taxon>
        <taxon>Gunneridae</taxon>
        <taxon>Pentapetalae</taxon>
        <taxon>asterids</taxon>
        <taxon>lamiids</taxon>
        <taxon>Solanales</taxon>
        <taxon>Solanaceae</taxon>
        <taxon>Solanoideae</taxon>
        <taxon>Solaneae</taxon>
        <taxon>Solanum</taxon>
    </lineage>
</organism>
<name>A0ABQ7V3M1_SOLTU</name>
<feature type="compositionally biased region" description="Basic and acidic residues" evidence="1">
    <location>
        <begin position="202"/>
        <end position="231"/>
    </location>
</feature>
<sequence>MQFPRLLISQNLFRLRHRPYSSYNWKYCIVRSILPYLVNLIRKRLKEIEITSEGFVYTVPIWCEAPVTFRKEATRREEQHYGPMGNKGFFPPLMLKSVEESDHHVGTSTAGKNLNWRARDSIREANSKGKGPLSAVAGQLERKENLGPNFLGPKRQQQKNNAAQSLDIVNIEIQANLSRITTNNRFEELGNQDTGASNKSSGDQEGRKATDKDAAQIKKKPRDSERLSEPLRDEIEANCRILIKQGREGVRIPFDLGDEGNNLEFVADLSDDDDMSIIQTEERTDQEIQTGSDMQLEQKADGEGTIEDILPLNSNEHGTDTSAENEISSWVQENIIRLSKEFGVHFIGCEEVALNLFMAIDSKRQTIKKAGGAIVPITPVGKVPKELKNLEPKSNFVSYGTRSRGGFFIDDLNEG</sequence>
<feature type="compositionally biased region" description="Polar residues" evidence="1">
    <location>
        <begin position="191"/>
        <end position="201"/>
    </location>
</feature>
<accession>A0ABQ7V3M1</accession>
<evidence type="ECO:0000313" key="2">
    <source>
        <dbReference type="EMBL" id="KAH0758656.1"/>
    </source>
</evidence>
<proteinExistence type="predicted"/>
<reference evidence="2 3" key="1">
    <citation type="journal article" date="2021" name="bioRxiv">
        <title>Chromosome-scale and haplotype-resolved genome assembly of a tetraploid potato cultivar.</title>
        <authorList>
            <person name="Sun H."/>
            <person name="Jiao W.-B."/>
            <person name="Krause K."/>
            <person name="Campoy J.A."/>
            <person name="Goel M."/>
            <person name="Folz-Donahue K."/>
            <person name="Kukat C."/>
            <person name="Huettel B."/>
            <person name="Schneeberger K."/>
        </authorList>
    </citation>
    <scope>NUCLEOTIDE SEQUENCE [LARGE SCALE GENOMIC DNA]</scope>
    <source>
        <strain evidence="2">SolTubOtavaFocal</strain>
        <tissue evidence="2">Leaves</tissue>
    </source>
</reference>
<dbReference type="EMBL" id="JAIVGD010000015">
    <property type="protein sequence ID" value="KAH0758656.1"/>
    <property type="molecule type" value="Genomic_DNA"/>
</dbReference>
<dbReference type="Proteomes" id="UP000826656">
    <property type="component" value="Unassembled WGS sequence"/>
</dbReference>
<evidence type="ECO:0000256" key="1">
    <source>
        <dbReference type="SAM" id="MobiDB-lite"/>
    </source>
</evidence>
<evidence type="ECO:0008006" key="4">
    <source>
        <dbReference type="Google" id="ProtNLM"/>
    </source>
</evidence>
<protein>
    <recommendedName>
        <fullName evidence="4">DUF4283 domain-containing protein</fullName>
    </recommendedName>
</protein>
<evidence type="ECO:0000313" key="3">
    <source>
        <dbReference type="Proteomes" id="UP000826656"/>
    </source>
</evidence>